<dbReference type="GO" id="GO:0004672">
    <property type="term" value="F:protein kinase activity"/>
    <property type="evidence" value="ECO:0007669"/>
    <property type="project" value="InterPro"/>
</dbReference>
<dbReference type="EMBL" id="ACVC01000073">
    <property type="protein sequence ID" value="EFO64725.1"/>
    <property type="molecule type" value="Genomic_DNA"/>
</dbReference>
<dbReference type="InterPro" id="IPR013083">
    <property type="entry name" value="Znf_RING/FYVE/PHD"/>
</dbReference>
<feature type="repeat" description="ANK" evidence="1">
    <location>
        <begin position="687"/>
        <end position="719"/>
    </location>
</feature>
<feature type="region of interest" description="Disordered" evidence="3">
    <location>
        <begin position="534"/>
        <end position="561"/>
    </location>
</feature>
<keyword evidence="2" id="KW-0862">Zinc</keyword>
<reference evidence="6 7" key="1">
    <citation type="journal article" date="2010" name="BMC Genomics">
        <title>Genome analysis and comparative genomics of a Giardia intestinalis assemblage E isolate.</title>
        <authorList>
            <person name="Jerlstrom-Hultqvist J."/>
            <person name="Franzen O."/>
            <person name="Ankarklev J."/>
            <person name="Xu F."/>
            <person name="Nohynkova E."/>
            <person name="Andersson J.O."/>
            <person name="Svard S.G."/>
            <person name="Andersson B."/>
        </authorList>
    </citation>
    <scope>NUCLEOTIDE SEQUENCE [LARGE SCALE GENOMIC DNA]</scope>
    <source>
        <strain evidence="6 7">P15</strain>
    </source>
</reference>
<dbReference type="SMART" id="SM00248">
    <property type="entry name" value="ANK"/>
    <property type="match status" value="15"/>
</dbReference>
<dbReference type="VEuPathDB" id="GiardiaDB:GLP15_1834"/>
<feature type="compositionally biased region" description="Polar residues" evidence="3">
    <location>
        <begin position="355"/>
        <end position="367"/>
    </location>
</feature>
<feature type="region of interest" description="Disordered" evidence="3">
    <location>
        <begin position="401"/>
        <end position="500"/>
    </location>
</feature>
<dbReference type="InterPro" id="IPR000719">
    <property type="entry name" value="Prot_kinase_dom"/>
</dbReference>
<dbReference type="InterPro" id="IPR002110">
    <property type="entry name" value="Ankyrin_rpt"/>
</dbReference>
<dbReference type="GO" id="GO:0005524">
    <property type="term" value="F:ATP binding"/>
    <property type="evidence" value="ECO:0007669"/>
    <property type="project" value="InterPro"/>
</dbReference>
<evidence type="ECO:0000313" key="6">
    <source>
        <dbReference type="EMBL" id="EFO64725.1"/>
    </source>
</evidence>
<dbReference type="Pfam" id="PF13920">
    <property type="entry name" value="zf-C3HC4_3"/>
    <property type="match status" value="1"/>
</dbReference>
<sequence length="1497" mass="163462">MDVLRTCRYNNSSYIGSGGLGDVYRATNISSGTKVAVRRVDISKLSKEAWAELSAICKPYINLIHPNLVRYYDVTIEQPFQQLLLEMELCNGGSLQDVIKKMRSDGTSLDEETVWNIASQIAAGLSWLHSPFNGVGVVPHCNIKPSNILVGSQGIFKLTDFGLQHVPFSRTIPTNQSGSALYRAPELRDGASTPLIQSDIWSFGLLLWTMCTLRHPLFNLDEVTEEPSIRLPTYSQTLNDLIEGCLRVNPNDRLTITEVVSRIRANMPSSHSRSSSSARADSRDIFQYKNPSHLQSEITNEIVSNATYLMSSRPRSATMAKKSRVFADDPADQSTSTPVADPEQKLTSIRPMSGRASTFSRSTADLSVSQQIERSALLKQDQLPMATPNGPASLRIMSRSQAPRGNRDKPSMQVMASSTADASEATTQSRSRTSAESLHSQDALPVTREQPLQPGLGRPVPAVYSTTPSPSCPISRPIEQEPCSEENAPYTSGTAIPPAALSDSRAENKDMPYALTEQDVPPSPIVDSLLMDVQTSRPASRADSRSVKRVPKHLSTTESSIVQQPSLKESLPISQVPGASNDEVSRAILSNDCNYFSIVLQKLYGDLLSQDLLESCFKQAIAFSAHSVLPVLAEHLLAAGIKIKAGFGLESRQGVDVDFPSELMIAAQKGDAGLVRASLRDMGQIYKGRTALMLAAERGSVECIKLLLGELAIQNSMGETALVLAAKKGYVDCISLLHAEGNLTYSEYDKFSNGALVSGLTPLMASIRNGQRHCIHEFQYLLKRQASSGATSLMYAVMGELDACIPYLVDECRITDNLGESALMKAVDGPSMQAVEFLSKYEGGIQDTEGKTALLRAIQNKNVMYVKAMLRIQKQSSERDIGLVANDGTTLFTAAIKSGSENLIYLLNAEDMSASKHLRSGARSANIQNVQQSGSVIKLETSNEETAQQGSVHHTPQKTHQTLAERLQAVNNSLAPAQPSLSKELLDKYQHDTLFALLSGNISIDELDFNCFRSLAGKTDRDGYTALMVAAINGNQAFVERIVNTPSMHEELGKVDREGRSALTLSILHQRVACAKILVTVPGELGCSMPDGVTPLILAIQKRFYSIVPSLLEVSGQCTKEGKSALIIAMELNAPLRSLGSLPEREATLCNSLGENALFYAIKNNKHLYLARLAEAANNRPNDLGLYAINIAVEQDCWQCFKTMYEYEARAVVGTREAIGAPLRTLILSILRNNSIRILENMSTLLRTKPFRVQLPSTQVSVLDNLSPIMLAAREGNEAELCALICSQRSGSKANAHIVQVYNGRTALMEAAARGYASCVRLLLGEVGFRDENGRTALMLAAQNGHLECVQLLLIEAGVKTITRETALTLAVANDMAECADVLLCREYWLSGTSSVLPFNLGIQHSKACTEVVSIKRVVNLYKTYYKDYESQIGRCHICLDELCTVRCLPCGHDVACPSCVRDILESTRAGNTKRNRCPICRAEIENWTQIFIEGSL</sequence>
<dbReference type="Gene3D" id="3.30.40.10">
    <property type="entry name" value="Zinc/RING finger domain, C3HC4 (zinc finger)"/>
    <property type="match status" value="1"/>
</dbReference>
<dbReference type="InterPro" id="IPR011009">
    <property type="entry name" value="Kinase-like_dom_sf"/>
</dbReference>
<dbReference type="CDD" id="cd00180">
    <property type="entry name" value="PKc"/>
    <property type="match status" value="1"/>
</dbReference>
<dbReference type="PROSITE" id="PS50297">
    <property type="entry name" value="ANK_REP_REGION"/>
    <property type="match status" value="2"/>
</dbReference>
<dbReference type="Gene3D" id="1.25.40.20">
    <property type="entry name" value="Ankyrin repeat-containing domain"/>
    <property type="match status" value="3"/>
</dbReference>
<keyword evidence="6" id="KW-0418">Kinase</keyword>
<dbReference type="InterPro" id="IPR036770">
    <property type="entry name" value="Ankyrin_rpt-contain_sf"/>
</dbReference>
<feature type="compositionally biased region" description="Polar residues" evidence="3">
    <location>
        <begin position="430"/>
        <end position="440"/>
    </location>
</feature>
<dbReference type="PROSITE" id="PS50011">
    <property type="entry name" value="PROTEIN_KINASE_DOM"/>
    <property type="match status" value="1"/>
</dbReference>
<gene>
    <name evidence="6" type="ORF">GLP15_1834</name>
</gene>
<evidence type="ECO:0000259" key="4">
    <source>
        <dbReference type="PROSITE" id="PS50011"/>
    </source>
</evidence>
<dbReference type="InterPro" id="IPR001841">
    <property type="entry name" value="Znf_RING"/>
</dbReference>
<dbReference type="PROSITE" id="PS50089">
    <property type="entry name" value="ZF_RING_2"/>
    <property type="match status" value="1"/>
</dbReference>
<keyword evidence="1" id="KW-0040">ANK repeat</keyword>
<feature type="domain" description="RING-type" evidence="5">
    <location>
        <begin position="1436"/>
        <end position="1482"/>
    </location>
</feature>
<comment type="caution">
    <text evidence="6">The sequence shown here is derived from an EMBL/GenBank/DDBJ whole genome shotgun (WGS) entry which is preliminary data.</text>
</comment>
<dbReference type="PANTHER" id="PTHR24120:SF4">
    <property type="entry name" value="GH07239P"/>
    <property type="match status" value="1"/>
</dbReference>
<keyword evidence="2" id="KW-0479">Metal-binding</keyword>
<dbReference type="GO" id="GO:0008270">
    <property type="term" value="F:zinc ion binding"/>
    <property type="evidence" value="ECO:0007669"/>
    <property type="project" value="UniProtKB-KW"/>
</dbReference>
<feature type="region of interest" description="Disordered" evidence="3">
    <location>
        <begin position="313"/>
        <end position="367"/>
    </location>
</feature>
<keyword evidence="2" id="KW-0863">Zinc-finger</keyword>
<keyword evidence="6" id="KW-0808">Transferase</keyword>
<feature type="repeat" description="ANK" evidence="1">
    <location>
        <begin position="1333"/>
        <end position="1366"/>
    </location>
</feature>
<protein>
    <submittedName>
        <fullName evidence="6">Kinase, NEK</fullName>
    </submittedName>
</protein>
<dbReference type="Proteomes" id="UP000008974">
    <property type="component" value="Unassembled WGS sequence"/>
</dbReference>
<dbReference type="SMART" id="SM00184">
    <property type="entry name" value="RING"/>
    <property type="match status" value="1"/>
</dbReference>
<accession>E1EYK6</accession>
<evidence type="ECO:0000256" key="2">
    <source>
        <dbReference type="PROSITE-ProRule" id="PRU00175"/>
    </source>
</evidence>
<evidence type="ECO:0000256" key="1">
    <source>
        <dbReference type="PROSITE-ProRule" id="PRU00023"/>
    </source>
</evidence>
<evidence type="ECO:0000259" key="5">
    <source>
        <dbReference type="PROSITE" id="PS50089"/>
    </source>
</evidence>
<dbReference type="Gene3D" id="1.10.510.10">
    <property type="entry name" value="Transferase(Phosphotransferase) domain 1"/>
    <property type="match status" value="1"/>
</dbReference>
<evidence type="ECO:0000313" key="7">
    <source>
        <dbReference type="Proteomes" id="UP000008974"/>
    </source>
</evidence>
<dbReference type="SUPFAM" id="SSF57850">
    <property type="entry name" value="RING/U-box"/>
    <property type="match status" value="1"/>
</dbReference>
<evidence type="ECO:0000256" key="3">
    <source>
        <dbReference type="SAM" id="MobiDB-lite"/>
    </source>
</evidence>
<dbReference type="Pfam" id="PF12796">
    <property type="entry name" value="Ank_2"/>
    <property type="match status" value="4"/>
</dbReference>
<feature type="compositionally biased region" description="Low complexity" evidence="3">
    <location>
        <begin position="416"/>
        <end position="429"/>
    </location>
</feature>
<dbReference type="SUPFAM" id="SSF56112">
    <property type="entry name" value="Protein kinase-like (PK-like)"/>
    <property type="match status" value="1"/>
</dbReference>
<dbReference type="SUPFAM" id="SSF48403">
    <property type="entry name" value="Ankyrin repeat"/>
    <property type="match status" value="2"/>
</dbReference>
<name>E1EYK6_GIAIA</name>
<dbReference type="OrthoDB" id="541276at2759"/>
<dbReference type="PANTHER" id="PTHR24120">
    <property type="entry name" value="GH07239P"/>
    <property type="match status" value="1"/>
</dbReference>
<organism evidence="6 7">
    <name type="scientific">Giardia intestinalis (strain P15)</name>
    <name type="common">Giardia lamblia</name>
    <dbReference type="NCBI Taxonomy" id="658858"/>
    <lineage>
        <taxon>Eukaryota</taxon>
        <taxon>Metamonada</taxon>
        <taxon>Diplomonadida</taxon>
        <taxon>Hexamitidae</taxon>
        <taxon>Giardiinae</taxon>
        <taxon>Giardia</taxon>
    </lineage>
</organism>
<dbReference type="OMA" id="IGRCHIC"/>
<feature type="domain" description="Protein kinase" evidence="4">
    <location>
        <begin position="9"/>
        <end position="267"/>
    </location>
</feature>
<dbReference type="Pfam" id="PF00069">
    <property type="entry name" value="Pkinase"/>
    <property type="match status" value="1"/>
</dbReference>
<proteinExistence type="predicted"/>
<dbReference type="PROSITE" id="PS50088">
    <property type="entry name" value="ANK_REPEAT"/>
    <property type="match status" value="2"/>
</dbReference>